<dbReference type="PROSITE" id="PS50109">
    <property type="entry name" value="HIS_KIN"/>
    <property type="match status" value="1"/>
</dbReference>
<dbReference type="Pfam" id="PF02518">
    <property type="entry name" value="HATPase_c"/>
    <property type="match status" value="1"/>
</dbReference>
<keyword evidence="7" id="KW-0547">Nucleotide-binding</keyword>
<evidence type="ECO:0000256" key="3">
    <source>
        <dbReference type="ARBA" id="ARBA00012438"/>
    </source>
</evidence>
<dbReference type="InterPro" id="IPR005467">
    <property type="entry name" value="His_kinase_dom"/>
</dbReference>
<dbReference type="InterPro" id="IPR036097">
    <property type="entry name" value="HisK_dim/P_sf"/>
</dbReference>
<sequence length="453" mass="48908">MSEAKTASRASITRRLITALTGTVVIFWLIAVGIGVYVVNKELSETFDGALQETAERLLPLVLDDLANRDHSGDPQSLEALNKGLNREYLTYQVLDGNGKVILHSHDAPPTAYEVPLAIGFHNTSRYRIYTESSADGTIFLHVADAFKNRREALRESGVALLWPLLALIPASIIAIGIIVGRSLRPIDRLRSEIATKDGGNMAPLESETLPLELQPIARSVNLLLERLRLALEAEREFTANSAHELRTPIAGALAQTQRLIAELPQGQLAERAGRIETSLSNLGRLAEKLLQLSRAQAGIGTGDKPADLTAVIETVIGDYDRDTGTAGRVLLENETSGKLLRNVDIDAFAIVIRNLIENALIHGPADEEVTVRVDDRTVQVVNGGAVLSAHELAGLKKRFWRGKTKAAGSGLGLSIVERIVGQIGGHLDLLSPATGRADGFEARITLPLKTTD</sequence>
<reference evidence="16 17" key="1">
    <citation type="submission" date="2020-02" db="EMBL/GenBank/DDBJ databases">
        <title>Draft genome sequence of Rhizobium tropici.</title>
        <authorList>
            <person name="Khayi S."/>
            <person name="Jemo M."/>
        </authorList>
    </citation>
    <scope>NUCLEOTIDE SEQUENCE [LARGE SCALE GENOMIC DNA]</scope>
    <source>
        <strain evidence="16 17">A12</strain>
    </source>
</reference>
<dbReference type="CDD" id="cd00075">
    <property type="entry name" value="HATPase"/>
    <property type="match status" value="1"/>
</dbReference>
<dbReference type="AlphaFoldDB" id="A0A6P1CBC2"/>
<keyword evidence="4" id="KW-0597">Phosphoprotein</keyword>
<dbReference type="SUPFAM" id="SSF47384">
    <property type="entry name" value="Homodimeric domain of signal transducing histidine kinase"/>
    <property type="match status" value="1"/>
</dbReference>
<dbReference type="EC" id="2.7.13.3" evidence="3"/>
<evidence type="ECO:0000313" key="18">
    <source>
        <dbReference type="Proteomes" id="UP000526625"/>
    </source>
</evidence>
<evidence type="ECO:0000256" key="10">
    <source>
        <dbReference type="ARBA" id="ARBA00022989"/>
    </source>
</evidence>
<dbReference type="Pfam" id="PF00512">
    <property type="entry name" value="HisKA"/>
    <property type="match status" value="1"/>
</dbReference>
<comment type="subcellular location">
    <subcellularLocation>
        <location evidence="2">Membrane</location>
        <topology evidence="2">Multi-pass membrane protein</topology>
    </subcellularLocation>
</comment>
<evidence type="ECO:0000256" key="12">
    <source>
        <dbReference type="SAM" id="Phobius"/>
    </source>
</evidence>
<gene>
    <name evidence="15" type="ORF">GGD45_005543</name>
    <name evidence="16" type="ORF">GXW80_21895</name>
</gene>
<keyword evidence="5 15" id="KW-0808">Transferase</keyword>
<dbReference type="InterPro" id="IPR036890">
    <property type="entry name" value="HATPase_C_sf"/>
</dbReference>
<dbReference type="SMART" id="SM00388">
    <property type="entry name" value="HisKA"/>
    <property type="match status" value="1"/>
</dbReference>
<dbReference type="InterPro" id="IPR003660">
    <property type="entry name" value="HAMP_dom"/>
</dbReference>
<dbReference type="Proteomes" id="UP000471190">
    <property type="component" value="Unassembled WGS sequence"/>
</dbReference>
<dbReference type="PROSITE" id="PS50885">
    <property type="entry name" value="HAMP"/>
    <property type="match status" value="1"/>
</dbReference>
<comment type="caution">
    <text evidence="16">The sequence shown here is derived from an EMBL/GenBank/DDBJ whole genome shotgun (WGS) entry which is preliminary data.</text>
</comment>
<evidence type="ECO:0000313" key="16">
    <source>
        <dbReference type="EMBL" id="NEV13646.1"/>
    </source>
</evidence>
<evidence type="ECO:0000256" key="9">
    <source>
        <dbReference type="ARBA" id="ARBA00022840"/>
    </source>
</evidence>
<dbReference type="SUPFAM" id="SSF55874">
    <property type="entry name" value="ATPase domain of HSP90 chaperone/DNA topoisomerase II/histidine kinase"/>
    <property type="match status" value="1"/>
</dbReference>
<evidence type="ECO:0000313" key="17">
    <source>
        <dbReference type="Proteomes" id="UP000471190"/>
    </source>
</evidence>
<keyword evidence="12" id="KW-0472">Membrane</keyword>
<dbReference type="CDD" id="cd00082">
    <property type="entry name" value="HisKA"/>
    <property type="match status" value="1"/>
</dbReference>
<evidence type="ECO:0000256" key="5">
    <source>
        <dbReference type="ARBA" id="ARBA00022679"/>
    </source>
</evidence>
<proteinExistence type="predicted"/>
<dbReference type="InterPro" id="IPR050428">
    <property type="entry name" value="TCS_sensor_his_kinase"/>
</dbReference>
<keyword evidence="9" id="KW-0067">ATP-binding</keyword>
<accession>A0A6P1CBC2</accession>
<keyword evidence="6 12" id="KW-0812">Transmembrane</keyword>
<feature type="domain" description="HAMP" evidence="14">
    <location>
        <begin position="181"/>
        <end position="233"/>
    </location>
</feature>
<dbReference type="InterPro" id="IPR003594">
    <property type="entry name" value="HATPase_dom"/>
</dbReference>
<dbReference type="EMBL" id="JACHBF010000024">
    <property type="protein sequence ID" value="MBB6495086.1"/>
    <property type="molecule type" value="Genomic_DNA"/>
</dbReference>
<dbReference type="GO" id="GO:0005524">
    <property type="term" value="F:ATP binding"/>
    <property type="evidence" value="ECO:0007669"/>
    <property type="project" value="UniProtKB-KW"/>
</dbReference>
<keyword evidence="8 16" id="KW-0418">Kinase</keyword>
<evidence type="ECO:0000256" key="11">
    <source>
        <dbReference type="ARBA" id="ARBA00023012"/>
    </source>
</evidence>
<dbReference type="Proteomes" id="UP000526625">
    <property type="component" value="Unassembled WGS sequence"/>
</dbReference>
<dbReference type="Gene3D" id="1.20.5.1040">
    <property type="entry name" value="Sensor protein qsec"/>
    <property type="match status" value="1"/>
</dbReference>
<keyword evidence="11" id="KW-0902">Two-component regulatory system</keyword>
<name>A0A6P1CBC2_RHITR</name>
<dbReference type="Gene3D" id="1.10.287.130">
    <property type="match status" value="1"/>
</dbReference>
<protein>
    <recommendedName>
        <fullName evidence="3">histidine kinase</fullName>
        <ecNumber evidence="3">2.7.13.3</ecNumber>
    </recommendedName>
</protein>
<evidence type="ECO:0000259" key="13">
    <source>
        <dbReference type="PROSITE" id="PS50109"/>
    </source>
</evidence>
<evidence type="ECO:0000259" key="14">
    <source>
        <dbReference type="PROSITE" id="PS50885"/>
    </source>
</evidence>
<evidence type="ECO:0000256" key="2">
    <source>
        <dbReference type="ARBA" id="ARBA00004141"/>
    </source>
</evidence>
<dbReference type="GO" id="GO:0005886">
    <property type="term" value="C:plasma membrane"/>
    <property type="evidence" value="ECO:0007669"/>
    <property type="project" value="TreeGrafter"/>
</dbReference>
<keyword evidence="10 12" id="KW-1133">Transmembrane helix</keyword>
<evidence type="ECO:0000256" key="7">
    <source>
        <dbReference type="ARBA" id="ARBA00022741"/>
    </source>
</evidence>
<keyword evidence="18" id="KW-1185">Reference proteome</keyword>
<evidence type="ECO:0000256" key="8">
    <source>
        <dbReference type="ARBA" id="ARBA00022777"/>
    </source>
</evidence>
<dbReference type="InterPro" id="IPR003661">
    <property type="entry name" value="HisK_dim/P_dom"/>
</dbReference>
<feature type="transmembrane region" description="Helical" evidence="12">
    <location>
        <begin position="16"/>
        <end position="39"/>
    </location>
</feature>
<dbReference type="PANTHER" id="PTHR45436">
    <property type="entry name" value="SENSOR HISTIDINE KINASE YKOH"/>
    <property type="match status" value="1"/>
</dbReference>
<evidence type="ECO:0000256" key="4">
    <source>
        <dbReference type="ARBA" id="ARBA00022553"/>
    </source>
</evidence>
<dbReference type="PANTHER" id="PTHR45436:SF14">
    <property type="entry name" value="SENSOR PROTEIN QSEC"/>
    <property type="match status" value="1"/>
</dbReference>
<organism evidence="16 17">
    <name type="scientific">Rhizobium tropici</name>
    <dbReference type="NCBI Taxonomy" id="398"/>
    <lineage>
        <taxon>Bacteria</taxon>
        <taxon>Pseudomonadati</taxon>
        <taxon>Pseudomonadota</taxon>
        <taxon>Alphaproteobacteria</taxon>
        <taxon>Hyphomicrobiales</taxon>
        <taxon>Rhizobiaceae</taxon>
        <taxon>Rhizobium/Agrobacterium group</taxon>
        <taxon>Rhizobium</taxon>
    </lineage>
</organism>
<comment type="catalytic activity">
    <reaction evidence="1">
        <text>ATP + protein L-histidine = ADP + protein N-phospho-L-histidine.</text>
        <dbReference type="EC" id="2.7.13.3"/>
    </reaction>
</comment>
<evidence type="ECO:0000313" key="15">
    <source>
        <dbReference type="EMBL" id="MBB6495086.1"/>
    </source>
</evidence>
<dbReference type="SMART" id="SM00387">
    <property type="entry name" value="HATPase_c"/>
    <property type="match status" value="1"/>
</dbReference>
<feature type="transmembrane region" description="Helical" evidence="12">
    <location>
        <begin position="161"/>
        <end position="181"/>
    </location>
</feature>
<dbReference type="GO" id="GO:0000155">
    <property type="term" value="F:phosphorelay sensor kinase activity"/>
    <property type="evidence" value="ECO:0007669"/>
    <property type="project" value="InterPro"/>
</dbReference>
<reference evidence="15 18" key="2">
    <citation type="submission" date="2020-08" db="EMBL/GenBank/DDBJ databases">
        <title>Genomic Encyclopedia of Type Strains, Phase IV (KMG-V): Genome sequencing to study the core and pangenomes of soil and plant-associated prokaryotes.</title>
        <authorList>
            <person name="Whitman W."/>
        </authorList>
    </citation>
    <scope>NUCLEOTIDE SEQUENCE [LARGE SCALE GENOMIC DNA]</scope>
    <source>
        <strain evidence="15 18">SEMIA 4059</strain>
    </source>
</reference>
<dbReference type="EMBL" id="JAADZA010000029">
    <property type="protein sequence ID" value="NEV13646.1"/>
    <property type="molecule type" value="Genomic_DNA"/>
</dbReference>
<dbReference type="Gene3D" id="3.30.565.10">
    <property type="entry name" value="Histidine kinase-like ATPase, C-terminal domain"/>
    <property type="match status" value="1"/>
</dbReference>
<feature type="domain" description="Histidine kinase" evidence="13">
    <location>
        <begin position="241"/>
        <end position="451"/>
    </location>
</feature>
<evidence type="ECO:0000256" key="6">
    <source>
        <dbReference type="ARBA" id="ARBA00022692"/>
    </source>
</evidence>
<evidence type="ECO:0000256" key="1">
    <source>
        <dbReference type="ARBA" id="ARBA00000085"/>
    </source>
</evidence>
<dbReference type="RefSeq" id="WP_015341213.1">
    <property type="nucleotide sequence ID" value="NZ_JAADZA010000029.1"/>
</dbReference>